<evidence type="ECO:0000313" key="2">
    <source>
        <dbReference type="EMBL" id="PTD01704.1"/>
    </source>
</evidence>
<dbReference type="AlphaFoldDB" id="A0A2T4GDN9"/>
<organism evidence="2 3">
    <name type="scientific">Fusarium culmorum</name>
    <dbReference type="NCBI Taxonomy" id="5516"/>
    <lineage>
        <taxon>Eukaryota</taxon>
        <taxon>Fungi</taxon>
        <taxon>Dikarya</taxon>
        <taxon>Ascomycota</taxon>
        <taxon>Pezizomycotina</taxon>
        <taxon>Sordariomycetes</taxon>
        <taxon>Hypocreomycetidae</taxon>
        <taxon>Hypocreales</taxon>
        <taxon>Nectriaceae</taxon>
        <taxon>Fusarium</taxon>
    </lineage>
</organism>
<dbReference type="Proteomes" id="UP000241587">
    <property type="component" value="Unassembled WGS sequence"/>
</dbReference>
<feature type="region of interest" description="Disordered" evidence="1">
    <location>
        <begin position="73"/>
        <end position="95"/>
    </location>
</feature>
<dbReference type="EMBL" id="PVEM01000028">
    <property type="protein sequence ID" value="PTD01704.1"/>
    <property type="molecule type" value="Genomic_DNA"/>
</dbReference>
<keyword evidence="3" id="KW-1185">Reference proteome</keyword>
<reference evidence="2 3" key="1">
    <citation type="submission" date="2018-02" db="EMBL/GenBank/DDBJ databases">
        <title>Fusarium culmorum secondary metabolites in fungal-bacterial-plant interactions.</title>
        <authorList>
            <person name="Schmidt R."/>
        </authorList>
    </citation>
    <scope>NUCLEOTIDE SEQUENCE [LARGE SCALE GENOMIC DNA]</scope>
    <source>
        <strain evidence="2 3">PV</strain>
    </source>
</reference>
<evidence type="ECO:0000256" key="1">
    <source>
        <dbReference type="SAM" id="MobiDB-lite"/>
    </source>
</evidence>
<dbReference type="OrthoDB" id="5092896at2759"/>
<protein>
    <submittedName>
        <fullName evidence="2">Uncharacterized protein</fullName>
    </submittedName>
</protein>
<proteinExistence type="predicted"/>
<comment type="caution">
    <text evidence="2">The sequence shown here is derived from an EMBL/GenBank/DDBJ whole genome shotgun (WGS) entry which is preliminary data.</text>
</comment>
<evidence type="ECO:0000313" key="3">
    <source>
        <dbReference type="Proteomes" id="UP000241587"/>
    </source>
</evidence>
<name>A0A2T4GDN9_FUSCU</name>
<sequence>MSPEALAYTLARLSAPRAPVANDSNLSPLSREIMRDLYDKLKSIAEIFDQGGRPTKEQTDEVETVLKKLAREIDPNNPYGYEPVPGSSEGASAKK</sequence>
<gene>
    <name evidence="2" type="ORF">FCULG_00010619</name>
</gene>
<accession>A0A2T4GDN9</accession>